<dbReference type="InterPro" id="IPR013656">
    <property type="entry name" value="PAS_4"/>
</dbReference>
<dbReference type="AlphaFoldDB" id="A0A975JG27"/>
<evidence type="ECO:0000259" key="6">
    <source>
        <dbReference type="PROSITE" id="PS50109"/>
    </source>
</evidence>
<dbReference type="Pfam" id="PF08448">
    <property type="entry name" value="PAS_4"/>
    <property type="match status" value="1"/>
</dbReference>
<reference evidence="7" key="1">
    <citation type="submission" date="2021-04" db="EMBL/GenBank/DDBJ databases">
        <title>Complete genome sequence for Sulfitobacter sp. strain JK7-1.</title>
        <authorList>
            <person name="Park S.-J."/>
        </authorList>
    </citation>
    <scope>NUCLEOTIDE SEQUENCE</scope>
    <source>
        <strain evidence="7">JK7-1</strain>
    </source>
</reference>
<dbReference type="EMBL" id="CP073581">
    <property type="protein sequence ID" value="QUJ77881.1"/>
    <property type="molecule type" value="Genomic_DNA"/>
</dbReference>
<comment type="catalytic activity">
    <reaction evidence="1">
        <text>ATP + protein L-histidine = ADP + protein N-phospho-L-histidine.</text>
        <dbReference type="EC" id="2.7.13.3"/>
    </reaction>
</comment>
<dbReference type="GO" id="GO:0016020">
    <property type="term" value="C:membrane"/>
    <property type="evidence" value="ECO:0007669"/>
    <property type="project" value="UniProtKB-SubCell"/>
</dbReference>
<dbReference type="InterPro" id="IPR003594">
    <property type="entry name" value="HATPase_dom"/>
</dbReference>
<name>A0A975JG27_9RHOB</name>
<dbReference type="SMART" id="SM00387">
    <property type="entry name" value="HATPase_c"/>
    <property type="match status" value="1"/>
</dbReference>
<evidence type="ECO:0000313" key="7">
    <source>
        <dbReference type="EMBL" id="QUJ77881.1"/>
    </source>
</evidence>
<evidence type="ECO:0000256" key="3">
    <source>
        <dbReference type="ARBA" id="ARBA00022679"/>
    </source>
</evidence>
<dbReference type="PANTHER" id="PTHR42878:SF15">
    <property type="entry name" value="BACTERIOPHYTOCHROME"/>
    <property type="match status" value="1"/>
</dbReference>
<gene>
    <name evidence="7" type="ORF">KDD17_08095</name>
</gene>
<dbReference type="CDD" id="cd00082">
    <property type="entry name" value="HisKA"/>
    <property type="match status" value="1"/>
</dbReference>
<dbReference type="Gene3D" id="3.30.450.20">
    <property type="entry name" value="PAS domain"/>
    <property type="match status" value="1"/>
</dbReference>
<protein>
    <recommendedName>
        <fullName evidence="2">histidine kinase</fullName>
        <ecNumber evidence="2">2.7.13.3</ecNumber>
    </recommendedName>
</protein>
<dbReference type="Pfam" id="PF02518">
    <property type="entry name" value="HATPase_c"/>
    <property type="match status" value="1"/>
</dbReference>
<dbReference type="CDD" id="cd00130">
    <property type="entry name" value="PAS"/>
    <property type="match status" value="1"/>
</dbReference>
<dbReference type="Gene3D" id="3.30.565.10">
    <property type="entry name" value="Histidine kinase-like ATPase, C-terminal domain"/>
    <property type="match status" value="1"/>
</dbReference>
<dbReference type="InterPro" id="IPR035965">
    <property type="entry name" value="PAS-like_dom_sf"/>
</dbReference>
<keyword evidence="5" id="KW-0472">Membrane</keyword>
<dbReference type="InterPro" id="IPR036097">
    <property type="entry name" value="HisK_dim/P_sf"/>
</dbReference>
<dbReference type="SUPFAM" id="SSF55874">
    <property type="entry name" value="ATPase domain of HSP90 chaperone/DNA topoisomerase II/histidine kinase"/>
    <property type="match status" value="1"/>
</dbReference>
<keyword evidence="4 7" id="KW-0418">Kinase</keyword>
<dbReference type="InterPro" id="IPR005467">
    <property type="entry name" value="His_kinase_dom"/>
</dbReference>
<evidence type="ECO:0000256" key="5">
    <source>
        <dbReference type="ARBA" id="ARBA00023136"/>
    </source>
</evidence>
<dbReference type="GO" id="GO:0000155">
    <property type="term" value="F:phosphorelay sensor kinase activity"/>
    <property type="evidence" value="ECO:0007669"/>
    <property type="project" value="InterPro"/>
</dbReference>
<dbReference type="GO" id="GO:0007234">
    <property type="term" value="P:osmosensory signaling via phosphorelay pathway"/>
    <property type="evidence" value="ECO:0007669"/>
    <property type="project" value="TreeGrafter"/>
</dbReference>
<dbReference type="InterPro" id="IPR003661">
    <property type="entry name" value="HisK_dim/P_dom"/>
</dbReference>
<organism evidence="7 8">
    <name type="scientific">Sulfitobacter albidus</name>
    <dbReference type="NCBI Taxonomy" id="2829501"/>
    <lineage>
        <taxon>Bacteria</taxon>
        <taxon>Pseudomonadati</taxon>
        <taxon>Pseudomonadota</taxon>
        <taxon>Alphaproteobacteria</taxon>
        <taxon>Rhodobacterales</taxon>
        <taxon>Roseobacteraceae</taxon>
        <taxon>Sulfitobacter</taxon>
    </lineage>
</organism>
<dbReference type="SUPFAM" id="SSF55785">
    <property type="entry name" value="PYP-like sensor domain (PAS domain)"/>
    <property type="match status" value="1"/>
</dbReference>
<keyword evidence="8" id="KW-1185">Reference proteome</keyword>
<dbReference type="InterPro" id="IPR050351">
    <property type="entry name" value="BphY/WalK/GraS-like"/>
</dbReference>
<evidence type="ECO:0000313" key="8">
    <source>
        <dbReference type="Proteomes" id="UP000683291"/>
    </source>
</evidence>
<dbReference type="EC" id="2.7.13.3" evidence="2"/>
<dbReference type="KEGG" id="sual:KDD17_08095"/>
<feature type="domain" description="Histidine kinase" evidence="6">
    <location>
        <begin position="144"/>
        <end position="347"/>
    </location>
</feature>
<proteinExistence type="predicted"/>
<dbReference type="RefSeq" id="WP_212706074.1">
    <property type="nucleotide sequence ID" value="NZ_CP073581.1"/>
</dbReference>
<keyword evidence="3" id="KW-0808">Transferase</keyword>
<dbReference type="InterPro" id="IPR000014">
    <property type="entry name" value="PAS"/>
</dbReference>
<dbReference type="SMART" id="SM00388">
    <property type="entry name" value="HisKA"/>
    <property type="match status" value="1"/>
</dbReference>
<sequence length="369" mass="40906">MAIDDLFALVDCVPTPIFVLDVRAGADPVYAHYNKAARLRLNRPLSDFVGRTSAEVFGSDYGQSAVDEQRRTIAEGKLRRYEFELPIGDELRIVRTTLFPQRDAAGRVFRLIGSAEDVSVEWIAQKAQQQLQEFGSEVEQFVNMAAHDLRAPMRNVMMLTEMLREDFVDQGDGKLHLIDMLGETADKSMALISDVLEHAMALKPQGQLALFDVADIVEDIRDILDPQRLHHFSCTSLALTGEKPIFQIVLRNLFENAIKHGQRDRMHIRCTVIPASGDFVEMRVEDDGSGFDNPGKLFLQTGEFRVDSGYGLLGIQRLIKARGGTISAQNLPENGGGLIRLTLPAQVLSAREGAQPLKRAAASPHARAS</sequence>
<dbReference type="InterPro" id="IPR036890">
    <property type="entry name" value="HATPase_C_sf"/>
</dbReference>
<dbReference type="Pfam" id="PF00512">
    <property type="entry name" value="HisKA"/>
    <property type="match status" value="1"/>
</dbReference>
<dbReference type="PANTHER" id="PTHR42878">
    <property type="entry name" value="TWO-COMPONENT HISTIDINE KINASE"/>
    <property type="match status" value="1"/>
</dbReference>
<evidence type="ECO:0000256" key="1">
    <source>
        <dbReference type="ARBA" id="ARBA00000085"/>
    </source>
</evidence>
<dbReference type="GO" id="GO:0000156">
    <property type="term" value="F:phosphorelay response regulator activity"/>
    <property type="evidence" value="ECO:0007669"/>
    <property type="project" value="TreeGrafter"/>
</dbReference>
<dbReference type="PROSITE" id="PS50109">
    <property type="entry name" value="HIS_KIN"/>
    <property type="match status" value="1"/>
</dbReference>
<dbReference type="GO" id="GO:0030295">
    <property type="term" value="F:protein kinase activator activity"/>
    <property type="evidence" value="ECO:0007669"/>
    <property type="project" value="TreeGrafter"/>
</dbReference>
<evidence type="ECO:0000256" key="2">
    <source>
        <dbReference type="ARBA" id="ARBA00012438"/>
    </source>
</evidence>
<dbReference type="SUPFAM" id="SSF47384">
    <property type="entry name" value="Homodimeric domain of signal transducing histidine kinase"/>
    <property type="match status" value="1"/>
</dbReference>
<evidence type="ECO:0000256" key="4">
    <source>
        <dbReference type="ARBA" id="ARBA00022777"/>
    </source>
</evidence>
<accession>A0A975JG27</accession>
<dbReference type="Gene3D" id="1.10.287.130">
    <property type="match status" value="1"/>
</dbReference>
<dbReference type="Proteomes" id="UP000683291">
    <property type="component" value="Chromosome 1"/>
</dbReference>